<dbReference type="Proteomes" id="UP000693738">
    <property type="component" value="Unassembled WGS sequence"/>
</dbReference>
<evidence type="ECO:0000313" key="2">
    <source>
        <dbReference type="EMBL" id="CAG7563540.1"/>
    </source>
</evidence>
<reference evidence="2" key="1">
    <citation type="submission" date="2021-05" db="EMBL/GenBank/DDBJ databases">
        <authorList>
            <person name="Khan N."/>
        </authorList>
    </citation>
    <scope>NUCLEOTIDE SEQUENCE</scope>
</reference>
<dbReference type="PANTHER" id="PTHR43735">
    <property type="entry name" value="APOPTOSIS-INDUCING FACTOR 1"/>
    <property type="match status" value="1"/>
</dbReference>
<sequence length="532" mass="57928">MYHDGNPGDDPLFDQGAGLGPIGFENSHPTPTISFFLPNLHPSSYSIPQLMIISQISAKFPGRLSKAFHAACTQTRRLFISRISSPTIITSYSRPTHRNRFKIHSVKPFATMGSLPETSNAVRVLILGGCYGGLSAAVNLLDLSQGYSPRMNSEPYTHHPNLPTFNIEITIVDERDGYYHLIGSPMALADSAYSKKNWVKYSDIPGLKDPSINIIQGSVTSVDPATKRATVSAHLTQEKSTLEYDYLVAATGLRRVWPVAPQSLTRKQYLLEAENHINAVDNAKHGVVVVGGGAVGIEMAAELKMVKPHLDVTLVHSRDKLLSSEGLPDETKDVALELLRESGVEVLMNHRLASKNKVETADGSEKYDVEFTNGHKMAASVVIVAISRSVPTSTYLPTSALDEDGYVKIKPSLQLEEGTPNAEFHYAAGDITKWPGIKRCGGAMHHGHYIAQNIHQSILSHRAGHVPSYKEIAVYPPVIGLAVGKKAVASSPDSGTVAGEDVLQSCFRDDLGWTICWNYMQLGGRKIDEAKA</sequence>
<gene>
    <name evidence="2" type="ORF">FEQUK3_LOCUS9235</name>
</gene>
<dbReference type="GO" id="GO:0005737">
    <property type="term" value="C:cytoplasm"/>
    <property type="evidence" value="ECO:0007669"/>
    <property type="project" value="TreeGrafter"/>
</dbReference>
<dbReference type="PANTHER" id="PTHR43735:SF24">
    <property type="entry name" value="NUCLEOTIDE-DISULPHIDE OXIDOREDUCTASE AMID-LIKE, PUTATIVE (AFU_ORTHOLOGUE AFUA_1G17180)-RELATED"/>
    <property type="match status" value="1"/>
</dbReference>
<proteinExistence type="predicted"/>
<accession>A0A8J2NMJ0</accession>
<protein>
    <recommendedName>
        <fullName evidence="1">FAD/NAD(P)-binding domain-containing protein</fullName>
    </recommendedName>
</protein>
<dbReference type="InterPro" id="IPR023753">
    <property type="entry name" value="FAD/NAD-binding_dom"/>
</dbReference>
<dbReference type="Pfam" id="PF07992">
    <property type="entry name" value="Pyr_redox_2"/>
    <property type="match status" value="1"/>
</dbReference>
<dbReference type="GO" id="GO:0004174">
    <property type="term" value="F:electron-transferring-flavoprotein dehydrogenase activity"/>
    <property type="evidence" value="ECO:0007669"/>
    <property type="project" value="TreeGrafter"/>
</dbReference>
<comment type="caution">
    <text evidence="2">The sequence shown here is derived from an EMBL/GenBank/DDBJ whole genome shotgun (WGS) entry which is preliminary data.</text>
</comment>
<evidence type="ECO:0000259" key="1">
    <source>
        <dbReference type="Pfam" id="PF07992"/>
    </source>
</evidence>
<name>A0A8J2NMJ0_FUSEQ</name>
<organism evidence="2 3">
    <name type="scientific">Fusarium equiseti</name>
    <name type="common">Fusarium scirpi</name>
    <dbReference type="NCBI Taxonomy" id="61235"/>
    <lineage>
        <taxon>Eukaryota</taxon>
        <taxon>Fungi</taxon>
        <taxon>Dikarya</taxon>
        <taxon>Ascomycota</taxon>
        <taxon>Pezizomycotina</taxon>
        <taxon>Sordariomycetes</taxon>
        <taxon>Hypocreomycetidae</taxon>
        <taxon>Hypocreales</taxon>
        <taxon>Nectriaceae</taxon>
        <taxon>Fusarium</taxon>
        <taxon>Fusarium incarnatum-equiseti species complex</taxon>
    </lineage>
</organism>
<dbReference type="EMBL" id="CAJSTJ010000158">
    <property type="protein sequence ID" value="CAG7563540.1"/>
    <property type="molecule type" value="Genomic_DNA"/>
</dbReference>
<feature type="domain" description="FAD/NAD(P)-binding" evidence="1">
    <location>
        <begin position="123"/>
        <end position="447"/>
    </location>
</feature>
<dbReference type="GO" id="GO:0050660">
    <property type="term" value="F:flavin adenine dinucleotide binding"/>
    <property type="evidence" value="ECO:0007669"/>
    <property type="project" value="TreeGrafter"/>
</dbReference>
<evidence type="ECO:0000313" key="3">
    <source>
        <dbReference type="Proteomes" id="UP000693738"/>
    </source>
</evidence>
<dbReference type="AlphaFoldDB" id="A0A8J2NMJ0"/>